<comment type="caution">
    <text evidence="3">The sequence shown here is derived from an EMBL/GenBank/DDBJ whole genome shotgun (WGS) entry which is preliminary data.</text>
</comment>
<dbReference type="PROSITE" id="PS50825">
    <property type="entry name" value="HYR"/>
    <property type="match status" value="1"/>
</dbReference>
<dbReference type="InterPro" id="IPR003410">
    <property type="entry name" value="HYR_dom"/>
</dbReference>
<proteinExistence type="predicted"/>
<evidence type="ECO:0000313" key="3">
    <source>
        <dbReference type="EMBL" id="GMS82602.1"/>
    </source>
</evidence>
<keyword evidence="1" id="KW-0677">Repeat</keyword>
<protein>
    <recommendedName>
        <fullName evidence="2">HYR domain-containing protein</fullName>
    </recommendedName>
</protein>
<gene>
    <name evidence="3" type="ORF">PENTCL1PPCAC_4777</name>
</gene>
<sequence length="108" mass="11763">LAPSHDSPSHLQVGWNSSVPQCIDAEPPSFVDCPEEPIQVQTDQIGQLAPADYAVPMAVDNSGRVAWVRVEPEHFAHPRIITADTDVVYTAFDDTGNSAECVVRLRIP</sequence>
<dbReference type="Pfam" id="PF02494">
    <property type="entry name" value="HYR"/>
    <property type="match status" value="1"/>
</dbReference>
<evidence type="ECO:0000313" key="4">
    <source>
        <dbReference type="Proteomes" id="UP001432027"/>
    </source>
</evidence>
<organism evidence="3 4">
    <name type="scientific">Pristionchus entomophagus</name>
    <dbReference type="NCBI Taxonomy" id="358040"/>
    <lineage>
        <taxon>Eukaryota</taxon>
        <taxon>Metazoa</taxon>
        <taxon>Ecdysozoa</taxon>
        <taxon>Nematoda</taxon>
        <taxon>Chromadorea</taxon>
        <taxon>Rhabditida</taxon>
        <taxon>Rhabditina</taxon>
        <taxon>Diplogasteromorpha</taxon>
        <taxon>Diplogasteroidea</taxon>
        <taxon>Neodiplogasteridae</taxon>
        <taxon>Pristionchus</taxon>
    </lineage>
</organism>
<dbReference type="EMBL" id="BTSX01000002">
    <property type="protein sequence ID" value="GMS82602.1"/>
    <property type="molecule type" value="Genomic_DNA"/>
</dbReference>
<feature type="non-terminal residue" evidence="3">
    <location>
        <position position="108"/>
    </location>
</feature>
<accession>A0AAV5SGW0</accession>
<evidence type="ECO:0000256" key="1">
    <source>
        <dbReference type="ARBA" id="ARBA00022737"/>
    </source>
</evidence>
<dbReference type="Proteomes" id="UP001432027">
    <property type="component" value="Unassembled WGS sequence"/>
</dbReference>
<feature type="non-terminal residue" evidence="3">
    <location>
        <position position="1"/>
    </location>
</feature>
<dbReference type="AlphaFoldDB" id="A0AAV5SGW0"/>
<feature type="domain" description="HYR" evidence="2">
    <location>
        <begin position="23"/>
        <end position="108"/>
    </location>
</feature>
<reference evidence="3" key="1">
    <citation type="submission" date="2023-10" db="EMBL/GenBank/DDBJ databases">
        <title>Genome assembly of Pristionchus species.</title>
        <authorList>
            <person name="Yoshida K."/>
            <person name="Sommer R.J."/>
        </authorList>
    </citation>
    <scope>NUCLEOTIDE SEQUENCE</scope>
    <source>
        <strain evidence="3">RS0144</strain>
    </source>
</reference>
<evidence type="ECO:0000259" key="2">
    <source>
        <dbReference type="PROSITE" id="PS50825"/>
    </source>
</evidence>
<keyword evidence="4" id="KW-1185">Reference proteome</keyword>
<name>A0AAV5SGW0_9BILA</name>